<evidence type="ECO:0000256" key="8">
    <source>
        <dbReference type="PIRSR" id="PIRSR634016-1"/>
    </source>
</evidence>
<dbReference type="EMBL" id="JAFIMR010000006">
    <property type="protein sequence ID" value="KAI1877775.1"/>
    <property type="molecule type" value="Genomic_DNA"/>
</dbReference>
<dbReference type="Gene3D" id="2.60.40.1730">
    <property type="entry name" value="tricorn interacting facor f3 domain"/>
    <property type="match status" value="1"/>
</dbReference>
<dbReference type="GO" id="GO:0005737">
    <property type="term" value="C:cytoplasm"/>
    <property type="evidence" value="ECO:0007669"/>
    <property type="project" value="TreeGrafter"/>
</dbReference>
<evidence type="ECO:0000256" key="4">
    <source>
        <dbReference type="ARBA" id="ARBA00022723"/>
    </source>
</evidence>
<feature type="binding site" evidence="9">
    <location>
        <position position="340"/>
    </location>
    <ligand>
        <name>Zn(2+)</name>
        <dbReference type="ChEBI" id="CHEBI:29105"/>
        <note>catalytic</note>
    </ligand>
</feature>
<evidence type="ECO:0000259" key="14">
    <source>
        <dbReference type="Pfam" id="PF17900"/>
    </source>
</evidence>
<protein>
    <recommendedName>
        <fullName evidence="11">Aminopeptidase</fullName>
        <ecNumber evidence="11">3.4.11.-</ecNumber>
    </recommendedName>
</protein>
<dbReference type="GO" id="GO:0008270">
    <property type="term" value="F:zinc ion binding"/>
    <property type="evidence" value="ECO:0007669"/>
    <property type="project" value="UniProtKB-UniRule"/>
</dbReference>
<feature type="domain" description="ERAP1-like C-terminal" evidence="13">
    <location>
        <begin position="537"/>
        <end position="885"/>
    </location>
</feature>
<dbReference type="SUPFAM" id="SSF55486">
    <property type="entry name" value="Metalloproteases ('zincins'), catalytic domain"/>
    <property type="match status" value="1"/>
</dbReference>
<dbReference type="GO" id="GO:0006508">
    <property type="term" value="P:proteolysis"/>
    <property type="evidence" value="ECO:0007669"/>
    <property type="project" value="UniProtKB-KW"/>
</dbReference>
<dbReference type="EC" id="3.4.11.-" evidence="11"/>
<dbReference type="GO" id="GO:0070006">
    <property type="term" value="F:metalloaminopeptidase activity"/>
    <property type="evidence" value="ECO:0007669"/>
    <property type="project" value="TreeGrafter"/>
</dbReference>
<dbReference type="InterPro" id="IPR042097">
    <property type="entry name" value="Aminopeptidase_N-like_N_sf"/>
</dbReference>
<dbReference type="Pfam" id="PF11838">
    <property type="entry name" value="ERAP1_C"/>
    <property type="match status" value="1"/>
</dbReference>
<reference evidence="15" key="1">
    <citation type="submission" date="2021-03" db="EMBL/GenBank/DDBJ databases">
        <title>Revisited historic fungal species revealed as producer of novel bioactive compounds through whole genome sequencing and comparative genomics.</title>
        <authorList>
            <person name="Vignolle G.A."/>
            <person name="Hochenegger N."/>
            <person name="Mach R.L."/>
            <person name="Mach-Aigner A.R."/>
            <person name="Javad Rahimi M."/>
            <person name="Salim K.A."/>
            <person name="Chan C.M."/>
            <person name="Lim L.B.L."/>
            <person name="Cai F."/>
            <person name="Druzhinina I.S."/>
            <person name="U'Ren J.M."/>
            <person name="Derntl C."/>
        </authorList>
    </citation>
    <scope>NUCLEOTIDE SEQUENCE</scope>
    <source>
        <strain evidence="15">TUCIM 5799</strain>
    </source>
</reference>
<dbReference type="SUPFAM" id="SSF63737">
    <property type="entry name" value="Leukotriene A4 hydrolase N-terminal domain"/>
    <property type="match status" value="1"/>
</dbReference>
<feature type="binding site" evidence="9">
    <location>
        <position position="317"/>
    </location>
    <ligand>
        <name>Zn(2+)</name>
        <dbReference type="ChEBI" id="CHEBI:29105"/>
        <note>catalytic</note>
    </ligand>
</feature>
<organism evidence="15 16">
    <name type="scientific">Neoarthrinium moseri</name>
    <dbReference type="NCBI Taxonomy" id="1658444"/>
    <lineage>
        <taxon>Eukaryota</taxon>
        <taxon>Fungi</taxon>
        <taxon>Dikarya</taxon>
        <taxon>Ascomycota</taxon>
        <taxon>Pezizomycotina</taxon>
        <taxon>Sordariomycetes</taxon>
        <taxon>Xylariomycetidae</taxon>
        <taxon>Amphisphaeriales</taxon>
        <taxon>Apiosporaceae</taxon>
        <taxon>Neoarthrinium</taxon>
    </lineage>
</organism>
<feature type="site" description="Transition state stabilizer" evidence="10">
    <location>
        <position position="407"/>
    </location>
</feature>
<dbReference type="Pfam" id="PF17900">
    <property type="entry name" value="Peptidase_M1_N"/>
    <property type="match status" value="1"/>
</dbReference>
<keyword evidence="6 9" id="KW-0862">Zinc</keyword>
<evidence type="ECO:0000256" key="10">
    <source>
        <dbReference type="PIRSR" id="PIRSR634016-4"/>
    </source>
</evidence>
<comment type="caution">
    <text evidence="15">The sequence shown here is derived from an EMBL/GenBank/DDBJ whole genome shotgun (WGS) entry which is preliminary data.</text>
</comment>
<evidence type="ECO:0000256" key="7">
    <source>
        <dbReference type="ARBA" id="ARBA00023049"/>
    </source>
</evidence>
<dbReference type="InterPro" id="IPR034016">
    <property type="entry name" value="M1_APN-typ"/>
</dbReference>
<evidence type="ECO:0000256" key="6">
    <source>
        <dbReference type="ARBA" id="ARBA00022833"/>
    </source>
</evidence>
<evidence type="ECO:0000256" key="2">
    <source>
        <dbReference type="ARBA" id="ARBA00022438"/>
    </source>
</evidence>
<dbReference type="Pfam" id="PF01433">
    <property type="entry name" value="Peptidase_M1"/>
    <property type="match status" value="1"/>
</dbReference>
<keyword evidence="3 11" id="KW-0645">Protease</keyword>
<evidence type="ECO:0000256" key="3">
    <source>
        <dbReference type="ARBA" id="ARBA00022670"/>
    </source>
</evidence>
<dbReference type="InterPro" id="IPR001930">
    <property type="entry name" value="Peptidase_M1"/>
</dbReference>
<evidence type="ECO:0000256" key="11">
    <source>
        <dbReference type="RuleBase" id="RU364040"/>
    </source>
</evidence>
<dbReference type="InterPro" id="IPR045357">
    <property type="entry name" value="Aminopeptidase_N-like_N"/>
</dbReference>
<dbReference type="InterPro" id="IPR050344">
    <property type="entry name" value="Peptidase_M1_aminopeptidases"/>
</dbReference>
<dbReference type="InterPro" id="IPR014782">
    <property type="entry name" value="Peptidase_M1_dom"/>
</dbReference>
<keyword evidence="5 11" id="KW-0378">Hydrolase</keyword>
<dbReference type="PANTHER" id="PTHR11533">
    <property type="entry name" value="PROTEASE M1 ZINC METALLOPROTEASE"/>
    <property type="match status" value="1"/>
</dbReference>
<keyword evidence="16" id="KW-1185">Reference proteome</keyword>
<feature type="domain" description="Aminopeptidase N-like N-terminal" evidence="14">
    <location>
        <begin position="23"/>
        <end position="212"/>
    </location>
</feature>
<keyword evidence="2 11" id="KW-0031">Aminopeptidase</keyword>
<evidence type="ECO:0000256" key="9">
    <source>
        <dbReference type="PIRSR" id="PIRSR634016-3"/>
    </source>
</evidence>
<dbReference type="Gene3D" id="1.25.50.20">
    <property type="match status" value="1"/>
</dbReference>
<name>A0A9Q0ASJ4_9PEZI</name>
<dbReference type="PANTHER" id="PTHR11533:SF174">
    <property type="entry name" value="PUROMYCIN-SENSITIVE AMINOPEPTIDASE-RELATED"/>
    <property type="match status" value="1"/>
</dbReference>
<comment type="similarity">
    <text evidence="1 11">Belongs to the peptidase M1 family.</text>
</comment>
<evidence type="ECO:0000256" key="1">
    <source>
        <dbReference type="ARBA" id="ARBA00010136"/>
    </source>
</evidence>
<dbReference type="InterPro" id="IPR027268">
    <property type="entry name" value="Peptidase_M4/M1_CTD_sf"/>
</dbReference>
<evidence type="ECO:0000313" key="15">
    <source>
        <dbReference type="EMBL" id="KAI1877775.1"/>
    </source>
</evidence>
<dbReference type="CDD" id="cd09601">
    <property type="entry name" value="M1_APN-Q_like"/>
    <property type="match status" value="1"/>
</dbReference>
<dbReference type="GO" id="GO:0042277">
    <property type="term" value="F:peptide binding"/>
    <property type="evidence" value="ECO:0007669"/>
    <property type="project" value="TreeGrafter"/>
</dbReference>
<dbReference type="FunFam" id="1.10.390.10:FF:000006">
    <property type="entry name" value="Puromycin-sensitive aminopeptidase"/>
    <property type="match status" value="1"/>
</dbReference>
<feature type="active site" description="Proton acceptor" evidence="8">
    <location>
        <position position="318"/>
    </location>
</feature>
<evidence type="ECO:0000259" key="12">
    <source>
        <dbReference type="Pfam" id="PF01433"/>
    </source>
</evidence>
<gene>
    <name evidence="15" type="ORF">JX265_003783</name>
</gene>
<dbReference type="GO" id="GO:0043171">
    <property type="term" value="P:peptide catabolic process"/>
    <property type="evidence" value="ECO:0007669"/>
    <property type="project" value="TreeGrafter"/>
</dbReference>
<proteinExistence type="inferred from homology"/>
<dbReference type="GO" id="GO:0016020">
    <property type="term" value="C:membrane"/>
    <property type="evidence" value="ECO:0007669"/>
    <property type="project" value="TreeGrafter"/>
</dbReference>
<feature type="binding site" evidence="9">
    <location>
        <position position="321"/>
    </location>
    <ligand>
        <name>Zn(2+)</name>
        <dbReference type="ChEBI" id="CHEBI:29105"/>
        <note>catalytic</note>
    </ligand>
</feature>
<feature type="domain" description="Peptidase M1 membrane alanine aminopeptidase" evidence="12">
    <location>
        <begin position="247"/>
        <end position="466"/>
    </location>
</feature>
<evidence type="ECO:0000313" key="16">
    <source>
        <dbReference type="Proteomes" id="UP000829685"/>
    </source>
</evidence>
<evidence type="ECO:0000256" key="5">
    <source>
        <dbReference type="ARBA" id="ARBA00022801"/>
    </source>
</evidence>
<dbReference type="PRINTS" id="PR00756">
    <property type="entry name" value="ALADIPTASE"/>
</dbReference>
<dbReference type="Gene3D" id="2.60.40.1910">
    <property type="match status" value="1"/>
</dbReference>
<sequence>MREAVARAAAVAPPFRLPDSVRPLHYTIEVEPDVAKNEIHGKAVIQVAIWKATRHIVLHALRLQVTHAAVNPAEGAAAVIAIHNQPENETIYLELDTTLPTNSLATVTMKYVGEMSPPGSMSGLCPTPYQGPGGAVKFGFETMMEPISARSVFPCWDEPEIKAHFTVCIVADVDLTCLSNMELDSERLIKRTQGEPKKRAIFKASPLMSTYLVVMIAGHLNVLQSNDFRIPIRVWAPLDRKIENGAYALDIAVKAMKTHESNYGLEYPLAKLDMVAIPGHTGGMEHWGCVSYEERGLLLDDSPSEADKMRLAFLVTHELAHQWFGNIVTMRWWDSIWLNEAFADWATVNALSQMIPNFDSRASFLASPDDGGRAGFQDALELDSSMGSHAIQDPRLSPAAAFDSIAYLKGCSILRMVAEDLGVDIFLKGIQRYLHKHIYLTATTEDLWIALSEISGKDVAELMATWTQTVGYPLLTVNELRPTGKVAINQSRFLQNGDTDFGVGPYPLTVQIRGPNGIEKHTMRGQEMVVPVNLFSYKLNANLVGFYRVSYPLSRIHKFAVQFAGNTLSSEDKVGIISDLGALVLTGSADRRCRVSHFLDFLLTVKDTTSNLYVWREILGQFRRVEAAFMFENKEIVDTLKLVRSKLLNDLVEKGYLDFSPDDTTEDILLRTLLFGELRNHYLVQERSCVAWKRFINGEQEALNPNLRKAIFKTVVALDNSKDTWDKLKSIALERSYIRAEDPVTPLEALSALGSSPDPELIARALQLITPSSSTYLGISDLEELVLSKNPVPFVMNWALRQSILKSLSEHPGGAIASWNWLMNNWNILVDKRRKDSVNGFGFITTVLGGLATSEHLAQVENFFSDRVDESFDLVLAQAIDKIRARCRFIAADRANLLKFAS</sequence>
<dbReference type="InterPro" id="IPR024571">
    <property type="entry name" value="ERAP1-like_C_dom"/>
</dbReference>
<dbReference type="Proteomes" id="UP000829685">
    <property type="component" value="Unassembled WGS sequence"/>
</dbReference>
<evidence type="ECO:0000259" key="13">
    <source>
        <dbReference type="Pfam" id="PF11838"/>
    </source>
</evidence>
<comment type="cofactor">
    <cofactor evidence="9 11">
        <name>Zn(2+)</name>
        <dbReference type="ChEBI" id="CHEBI:29105"/>
    </cofactor>
    <text evidence="9 11">Binds 1 zinc ion per subunit.</text>
</comment>
<keyword evidence="7 11" id="KW-0482">Metalloprotease</keyword>
<keyword evidence="4 9" id="KW-0479">Metal-binding</keyword>
<dbReference type="Gene3D" id="1.10.390.10">
    <property type="entry name" value="Neutral Protease Domain 2"/>
    <property type="match status" value="1"/>
</dbReference>
<accession>A0A9Q0ASJ4</accession>
<dbReference type="AlphaFoldDB" id="A0A9Q0ASJ4"/>